<feature type="transmembrane region" description="Helical" evidence="1">
    <location>
        <begin position="36"/>
        <end position="59"/>
    </location>
</feature>
<keyword evidence="1" id="KW-0812">Transmembrane</keyword>
<dbReference type="Proteomes" id="UP001235133">
    <property type="component" value="Unassembled WGS sequence"/>
</dbReference>
<feature type="transmembrane region" description="Helical" evidence="1">
    <location>
        <begin position="189"/>
        <end position="208"/>
    </location>
</feature>
<protein>
    <recommendedName>
        <fullName evidence="4">DUF624 domain-containing protein</fullName>
    </recommendedName>
</protein>
<feature type="transmembrane region" description="Helical" evidence="1">
    <location>
        <begin position="141"/>
        <end position="162"/>
    </location>
</feature>
<accession>A0ABU0Z7M4</accession>
<reference evidence="2 3" key="1">
    <citation type="submission" date="2023-08" db="EMBL/GenBank/DDBJ databases">
        <title>Microbacterium psychrotolerans sp. nov., a psychrotolerant bacterium isolated from soil in Heilongjiang Province, China.</title>
        <authorList>
            <person name="An P."/>
            <person name="Zhao D."/>
            <person name="Xiang H."/>
        </authorList>
    </citation>
    <scope>NUCLEOTIDE SEQUENCE [LARGE SCALE GENOMIC DNA]</scope>
    <source>
        <strain evidence="2 3">QXD-8</strain>
    </source>
</reference>
<dbReference type="RefSeq" id="WP_308869404.1">
    <property type="nucleotide sequence ID" value="NZ_JAVFWO010000005.1"/>
</dbReference>
<feature type="transmembrane region" description="Helical" evidence="1">
    <location>
        <begin position="65"/>
        <end position="84"/>
    </location>
</feature>
<proteinExistence type="predicted"/>
<keyword evidence="3" id="KW-1185">Reference proteome</keyword>
<name>A0ABU0Z7M4_9MICO</name>
<comment type="caution">
    <text evidence="2">The sequence shown here is derived from an EMBL/GenBank/DDBJ whole genome shotgun (WGS) entry which is preliminary data.</text>
</comment>
<keyword evidence="1" id="KW-0472">Membrane</keyword>
<gene>
    <name evidence="2" type="ORF">Q9R08_17360</name>
</gene>
<evidence type="ECO:0000256" key="1">
    <source>
        <dbReference type="SAM" id="Phobius"/>
    </source>
</evidence>
<feature type="transmembrane region" description="Helical" evidence="1">
    <location>
        <begin position="114"/>
        <end position="135"/>
    </location>
</feature>
<keyword evidence="1" id="KW-1133">Transmembrane helix</keyword>
<sequence length="243" mass="25639">MTAQAPSKPVSALGRLRGLAALEGPLATTVLTVFQYFLVSVSFWGCLVPAFAFLALVGWQPTHVALWLGALSLLPVVPAVYALLRSSRRLLAERGTARAGRVFWTSFAQACRTLAWAALSVGVLALLLAYDLALFGASDAMLLFAVGVAVVVLVLVIGICAATARRSEHRPIDVTTAAVKAIARRPHVALSWLLLVALGIGAMTLPVIGSALAMFLPALLAVGIHICNDALRLPLNDETRKTP</sequence>
<evidence type="ECO:0000313" key="3">
    <source>
        <dbReference type="Proteomes" id="UP001235133"/>
    </source>
</evidence>
<organism evidence="2 3">
    <name type="scientific">Microbacterium psychrotolerans</name>
    <dbReference type="NCBI Taxonomy" id="3068321"/>
    <lineage>
        <taxon>Bacteria</taxon>
        <taxon>Bacillati</taxon>
        <taxon>Actinomycetota</taxon>
        <taxon>Actinomycetes</taxon>
        <taxon>Micrococcales</taxon>
        <taxon>Microbacteriaceae</taxon>
        <taxon>Microbacterium</taxon>
    </lineage>
</organism>
<evidence type="ECO:0000313" key="2">
    <source>
        <dbReference type="EMBL" id="MDQ7879764.1"/>
    </source>
</evidence>
<dbReference type="EMBL" id="JAVFWO010000005">
    <property type="protein sequence ID" value="MDQ7879764.1"/>
    <property type="molecule type" value="Genomic_DNA"/>
</dbReference>
<evidence type="ECO:0008006" key="4">
    <source>
        <dbReference type="Google" id="ProtNLM"/>
    </source>
</evidence>